<evidence type="ECO:0000256" key="9">
    <source>
        <dbReference type="SAM" id="MobiDB-lite"/>
    </source>
</evidence>
<evidence type="ECO:0000259" key="10">
    <source>
        <dbReference type="PROSITE" id="PS50975"/>
    </source>
</evidence>
<comment type="pathway">
    <text evidence="7">Carbohydrate metabolism; tricarboxylic acid cycle; succinate from succinyl-CoA (ligase route): step 1/1.</text>
</comment>
<feature type="binding site" evidence="7">
    <location>
        <position position="213"/>
    </location>
    <ligand>
        <name>Mg(2+)</name>
        <dbReference type="ChEBI" id="CHEBI:18420"/>
    </ligand>
</feature>
<evidence type="ECO:0000256" key="4">
    <source>
        <dbReference type="ARBA" id="ARBA00022723"/>
    </source>
</evidence>
<feature type="compositionally biased region" description="Low complexity" evidence="9">
    <location>
        <begin position="402"/>
        <end position="413"/>
    </location>
</feature>
<dbReference type="Gene3D" id="3.30.1490.20">
    <property type="entry name" value="ATP-grasp fold, A domain"/>
    <property type="match status" value="1"/>
</dbReference>
<keyword evidence="5 7" id="KW-0547">Nucleotide-binding</keyword>
<dbReference type="OrthoDB" id="9802602at2"/>
<organism evidence="11 12">
    <name type="scientific">Dialister hominis</name>
    <dbReference type="NCBI Taxonomy" id="2582419"/>
    <lineage>
        <taxon>Bacteria</taxon>
        <taxon>Bacillati</taxon>
        <taxon>Bacillota</taxon>
        <taxon>Negativicutes</taxon>
        <taxon>Veillonellales</taxon>
        <taxon>Veillonellaceae</taxon>
        <taxon>Dialister</taxon>
    </lineage>
</organism>
<protein>
    <recommendedName>
        <fullName evidence="7">Succinate--CoA ligase [ADP-forming] subunit beta</fullName>
        <ecNumber evidence="7">6.2.1.5</ecNumber>
    </recommendedName>
    <alternativeName>
        <fullName evidence="7">Succinyl-CoA synthetase subunit beta</fullName>
        <shortName evidence="7">SCS-beta</shortName>
    </alternativeName>
</protein>
<dbReference type="UniPathway" id="UPA00223">
    <property type="reaction ID" value="UER00999"/>
</dbReference>
<reference evidence="12" key="1">
    <citation type="submission" date="2019-05" db="EMBL/GenBank/DDBJ databases">
        <title>Complete genome sequencing of Dialister sp. strain 5BBH33.</title>
        <authorList>
            <person name="Sakamoto M."/>
            <person name="Murakami T."/>
            <person name="Mori H."/>
        </authorList>
    </citation>
    <scope>NUCLEOTIDE SEQUENCE [LARGE SCALE GENOMIC DNA]</scope>
    <source>
        <strain evidence="12">5BBH33</strain>
    </source>
</reference>
<comment type="function">
    <text evidence="7">Succinyl-CoA synthetase functions in the citric acid cycle (TCA), coupling the hydrolysis of succinyl-CoA to the synthesis of either ATP or GTP and thus represents the only step of substrate-level phosphorylation in the TCA. The beta subunit provides nucleotide specificity of the enzyme and binds the substrate succinate, while the binding sites for coenzyme A and phosphate are found in the alpha subunit.</text>
</comment>
<dbReference type="PANTHER" id="PTHR11815:SF10">
    <property type="entry name" value="SUCCINATE--COA LIGASE [GDP-FORMING] SUBUNIT BETA, MITOCHONDRIAL"/>
    <property type="match status" value="1"/>
</dbReference>
<comment type="subunit">
    <text evidence="7">Heterotetramer of two alpha and two beta subunits.</text>
</comment>
<dbReference type="AlphaFoldDB" id="A0A8E4BR49"/>
<dbReference type="NCBIfam" id="TIGR01016">
    <property type="entry name" value="sucCoAbeta"/>
    <property type="match status" value="1"/>
</dbReference>
<feature type="binding site" evidence="7">
    <location>
        <begin position="53"/>
        <end position="55"/>
    </location>
    <ligand>
        <name>ATP</name>
        <dbReference type="ChEBI" id="CHEBI:30616"/>
    </ligand>
</feature>
<dbReference type="GO" id="GO:0042709">
    <property type="term" value="C:succinate-CoA ligase complex"/>
    <property type="evidence" value="ECO:0007669"/>
    <property type="project" value="TreeGrafter"/>
</dbReference>
<dbReference type="InterPro" id="IPR013650">
    <property type="entry name" value="ATP-grasp_succ-CoA_synth-type"/>
</dbReference>
<dbReference type="PIRSF" id="PIRSF001554">
    <property type="entry name" value="SucCS_beta"/>
    <property type="match status" value="1"/>
</dbReference>
<evidence type="ECO:0000256" key="3">
    <source>
        <dbReference type="ARBA" id="ARBA00022598"/>
    </source>
</evidence>
<dbReference type="GO" id="GO:0006099">
    <property type="term" value="P:tricarboxylic acid cycle"/>
    <property type="evidence" value="ECO:0007669"/>
    <property type="project" value="UniProtKB-UniRule"/>
</dbReference>
<name>A0A8E4BR49_9FIRM</name>
<dbReference type="EC" id="6.2.1.5" evidence="7"/>
<dbReference type="PANTHER" id="PTHR11815">
    <property type="entry name" value="SUCCINYL-COA SYNTHETASE BETA CHAIN"/>
    <property type="match status" value="1"/>
</dbReference>
<dbReference type="InterPro" id="IPR013815">
    <property type="entry name" value="ATP_grasp_subdomain_1"/>
</dbReference>
<dbReference type="InterPro" id="IPR011761">
    <property type="entry name" value="ATP-grasp"/>
</dbReference>
<keyword evidence="12" id="KW-1185">Reference proteome</keyword>
<dbReference type="KEGG" id="dho:Dia5BBH33_03370"/>
<dbReference type="EMBL" id="AP019697">
    <property type="protein sequence ID" value="BBK24402.1"/>
    <property type="molecule type" value="Genomic_DNA"/>
</dbReference>
<dbReference type="Pfam" id="PF08442">
    <property type="entry name" value="ATP-grasp_2"/>
    <property type="match status" value="1"/>
</dbReference>
<dbReference type="SUPFAM" id="SSF52210">
    <property type="entry name" value="Succinyl-CoA synthetase domains"/>
    <property type="match status" value="1"/>
</dbReference>
<keyword evidence="3 7" id="KW-0436">Ligase</keyword>
<feature type="binding site" evidence="7">
    <location>
        <position position="102"/>
    </location>
    <ligand>
        <name>ATP</name>
        <dbReference type="ChEBI" id="CHEBI:30616"/>
    </ligand>
</feature>
<dbReference type="SUPFAM" id="SSF56059">
    <property type="entry name" value="Glutathione synthetase ATP-binding domain-like"/>
    <property type="match status" value="1"/>
</dbReference>
<feature type="binding site" evidence="7">
    <location>
        <position position="107"/>
    </location>
    <ligand>
        <name>ATP</name>
        <dbReference type="ChEBI" id="CHEBI:30616"/>
    </ligand>
</feature>
<evidence type="ECO:0000256" key="8">
    <source>
        <dbReference type="PROSITE-ProRule" id="PRU00409"/>
    </source>
</evidence>
<dbReference type="NCBIfam" id="NF001913">
    <property type="entry name" value="PRK00696.1"/>
    <property type="match status" value="1"/>
</dbReference>
<feature type="region of interest" description="Disordered" evidence="9">
    <location>
        <begin position="396"/>
        <end position="419"/>
    </location>
</feature>
<dbReference type="GO" id="GO:0006104">
    <property type="term" value="P:succinyl-CoA metabolic process"/>
    <property type="evidence" value="ECO:0007669"/>
    <property type="project" value="TreeGrafter"/>
</dbReference>
<comment type="catalytic activity">
    <reaction evidence="7">
        <text>succinate + ATP + CoA = succinyl-CoA + ADP + phosphate</text>
        <dbReference type="Rhea" id="RHEA:17661"/>
        <dbReference type="ChEBI" id="CHEBI:30031"/>
        <dbReference type="ChEBI" id="CHEBI:30616"/>
        <dbReference type="ChEBI" id="CHEBI:43474"/>
        <dbReference type="ChEBI" id="CHEBI:57287"/>
        <dbReference type="ChEBI" id="CHEBI:57292"/>
        <dbReference type="ChEBI" id="CHEBI:456216"/>
        <dbReference type="EC" id="6.2.1.5"/>
    </reaction>
</comment>
<dbReference type="HAMAP" id="MF_00558">
    <property type="entry name" value="Succ_CoA_beta"/>
    <property type="match status" value="1"/>
</dbReference>
<evidence type="ECO:0000256" key="2">
    <source>
        <dbReference type="ARBA" id="ARBA00022532"/>
    </source>
</evidence>
<dbReference type="InterPro" id="IPR016102">
    <property type="entry name" value="Succinyl-CoA_synth-like"/>
</dbReference>
<keyword evidence="7 8" id="KW-0067">ATP-binding</keyword>
<accession>A0A8E4BR49</accession>
<evidence type="ECO:0000313" key="12">
    <source>
        <dbReference type="Proteomes" id="UP000320585"/>
    </source>
</evidence>
<sequence length="419" mass="45605">MNIHEYQSKQILRQYGLHVPEGYPAFTVEDAVQSAKRLDTPVVVVKAQIHAGGRGEAGGVKIAHSLDEVRQYAREILGKTLVTKQTGPKGKKVTRLLIEAGCHIKKEYYLSFLVDRQAECIVMMGSESGGMDIETVAAEHPEKILKEYIDPVIGLADFQAKRMAYGLHFEQVAVNKAAAFMKYLYQVFVGKDCSLAEVNPMVLTQENDVIALDAKLNFDDSTLARHPDIVALRDVLEEDQKEAQAAREGLNYVNLGGDVACMVNGAGLAMATVDIIKENGGDPANFLDVGGDSTPEKIVAAFRIMMEDNQVKGVLINIFGGINKCDVIAEGIVESAALLSEGKAEFPIPVIVRLEGRNVERGREILHTAHIKNLYPATSMEEGAIRVIQLVKEQEEREKAAAEPAAPAAPAETAEGEVK</sequence>
<dbReference type="PROSITE" id="PS01217">
    <property type="entry name" value="SUCCINYL_COA_LIG_3"/>
    <property type="match status" value="1"/>
</dbReference>
<evidence type="ECO:0000256" key="5">
    <source>
        <dbReference type="ARBA" id="ARBA00022741"/>
    </source>
</evidence>
<dbReference type="InterPro" id="IPR005809">
    <property type="entry name" value="Succ_CoA_ligase-like_bsu"/>
</dbReference>
<dbReference type="Gene3D" id="3.30.470.20">
    <property type="entry name" value="ATP-grasp fold, B domain"/>
    <property type="match status" value="1"/>
</dbReference>
<comment type="catalytic activity">
    <reaction evidence="7">
        <text>GTP + succinate + CoA = succinyl-CoA + GDP + phosphate</text>
        <dbReference type="Rhea" id="RHEA:22120"/>
        <dbReference type="ChEBI" id="CHEBI:30031"/>
        <dbReference type="ChEBI" id="CHEBI:37565"/>
        <dbReference type="ChEBI" id="CHEBI:43474"/>
        <dbReference type="ChEBI" id="CHEBI:57287"/>
        <dbReference type="ChEBI" id="CHEBI:57292"/>
        <dbReference type="ChEBI" id="CHEBI:58189"/>
    </reaction>
</comment>
<dbReference type="FunFam" id="3.30.470.20:FF:000002">
    <property type="entry name" value="Succinate--CoA ligase [ADP-forming] subunit beta"/>
    <property type="match status" value="1"/>
</dbReference>
<dbReference type="GO" id="GO:0004775">
    <property type="term" value="F:succinate-CoA ligase (ADP-forming) activity"/>
    <property type="evidence" value="ECO:0007669"/>
    <property type="project" value="UniProtKB-UniRule"/>
</dbReference>
<gene>
    <name evidence="7 11" type="primary">sucC</name>
    <name evidence="11" type="ORF">Dia5BBH33_03370</name>
</gene>
<comment type="similarity">
    <text evidence="1 7">Belongs to the succinate/malate CoA ligase beta subunit family.</text>
</comment>
<dbReference type="InterPro" id="IPR017866">
    <property type="entry name" value="Succ-CoA_synthase_bsu_CS"/>
</dbReference>
<feature type="binding site" evidence="7">
    <location>
        <position position="99"/>
    </location>
    <ligand>
        <name>ATP</name>
        <dbReference type="ChEBI" id="CHEBI:30616"/>
    </ligand>
</feature>
<dbReference type="RefSeq" id="WP_022381807.1">
    <property type="nucleotide sequence ID" value="NZ_AP019697.1"/>
</dbReference>
<dbReference type="GO" id="GO:0005524">
    <property type="term" value="F:ATP binding"/>
    <property type="evidence" value="ECO:0007669"/>
    <property type="project" value="UniProtKB-UniRule"/>
</dbReference>
<evidence type="ECO:0000313" key="11">
    <source>
        <dbReference type="EMBL" id="BBK24402.1"/>
    </source>
</evidence>
<comment type="cofactor">
    <cofactor evidence="7">
        <name>Mg(2+)</name>
        <dbReference type="ChEBI" id="CHEBI:18420"/>
    </cofactor>
    <text evidence="7">Binds 1 Mg(2+) ion per subunit.</text>
</comment>
<dbReference type="GO" id="GO:0000287">
    <property type="term" value="F:magnesium ion binding"/>
    <property type="evidence" value="ECO:0007669"/>
    <property type="project" value="UniProtKB-UniRule"/>
</dbReference>
<feature type="domain" description="ATP-grasp" evidence="10">
    <location>
        <begin position="9"/>
        <end position="227"/>
    </location>
</feature>
<evidence type="ECO:0000256" key="6">
    <source>
        <dbReference type="ARBA" id="ARBA00022842"/>
    </source>
</evidence>
<evidence type="ECO:0000256" key="1">
    <source>
        <dbReference type="ARBA" id="ARBA00009182"/>
    </source>
</evidence>
<dbReference type="Pfam" id="PF00549">
    <property type="entry name" value="Ligase_CoA"/>
    <property type="match status" value="1"/>
</dbReference>
<feature type="binding site" evidence="7">
    <location>
        <position position="46"/>
    </location>
    <ligand>
        <name>ATP</name>
        <dbReference type="ChEBI" id="CHEBI:30616"/>
    </ligand>
</feature>
<dbReference type="GeneID" id="92715563"/>
<dbReference type="FunFam" id="3.30.1490.20:FF:000002">
    <property type="entry name" value="Succinate--CoA ligase [ADP-forming] subunit beta"/>
    <property type="match status" value="1"/>
</dbReference>
<evidence type="ECO:0000256" key="7">
    <source>
        <dbReference type="HAMAP-Rule" id="MF_00558"/>
    </source>
</evidence>
<dbReference type="PROSITE" id="PS50975">
    <property type="entry name" value="ATP_GRASP"/>
    <property type="match status" value="1"/>
</dbReference>
<keyword evidence="4 7" id="KW-0479">Metal-binding</keyword>
<comment type="caution">
    <text evidence="7">Lacks conserved residue(s) required for the propagation of feature annotation.</text>
</comment>
<dbReference type="GO" id="GO:0005829">
    <property type="term" value="C:cytosol"/>
    <property type="evidence" value="ECO:0007669"/>
    <property type="project" value="TreeGrafter"/>
</dbReference>
<keyword evidence="2 7" id="KW-0816">Tricarboxylic acid cycle</keyword>
<keyword evidence="6 7" id="KW-0460">Magnesium</keyword>
<proteinExistence type="inferred from homology"/>
<feature type="binding site" evidence="7">
    <location>
        <position position="199"/>
    </location>
    <ligand>
        <name>Mg(2+)</name>
        <dbReference type="ChEBI" id="CHEBI:18420"/>
    </ligand>
</feature>
<dbReference type="Proteomes" id="UP000320585">
    <property type="component" value="Chromosome"/>
</dbReference>
<dbReference type="FunFam" id="3.40.50.261:FF:000001">
    <property type="entry name" value="Succinate--CoA ligase [ADP-forming] subunit beta"/>
    <property type="match status" value="1"/>
</dbReference>
<feature type="binding site" evidence="7">
    <location>
        <position position="264"/>
    </location>
    <ligand>
        <name>substrate</name>
        <note>ligand shared with subunit alpha</note>
    </ligand>
</feature>
<dbReference type="Gene3D" id="3.40.50.261">
    <property type="entry name" value="Succinyl-CoA synthetase domains"/>
    <property type="match status" value="1"/>
</dbReference>
<dbReference type="InterPro" id="IPR005811">
    <property type="entry name" value="SUCC_ACL_C"/>
</dbReference>